<proteinExistence type="inferred from homology"/>
<dbReference type="PANTHER" id="PTHR21225:SF10">
    <property type="entry name" value="PHOSPHO-2-DEHYDRO-3-DEOXYHEPTONATE ALDOLASE, TYR-SENSITIVE"/>
    <property type="match status" value="1"/>
</dbReference>
<evidence type="ECO:0000256" key="6">
    <source>
        <dbReference type="ARBA" id="ARBA00023141"/>
    </source>
</evidence>
<sequence>MVCSSSLRKNYRNEQTYRIAIMQKDALNNVHIADEQVLITPEQLKAQFPLTVEQEAQIARSRQTISDIIAGRDPRLLVVCGPCSIHDPEAAMEYARRFKTLSEQVSDSLYLVMRVYFEKPRTTVGWKGLINDPHMDGSFDVEAGLKIARRLLVDLVSLGLPLATEALDPNSPQYLGDLFSWSAIGARTTESQTHREMASGLSMPVGFKNGTDGSLATAINAMRAAAMPHRFVGINQAGQVCLLQTQGNPDGHVILRGGKAPNYSPADVAQCEKEMEQAGLRPALMIDCSHGNSNKDYRRQPGVAESAVAQIKDGNRSIIGLMIESHIHEGNQSSEQPRSAMKYGVSVTDACISWETTEALLRELHQSLQGALAARLA</sequence>
<evidence type="ECO:0000256" key="5">
    <source>
        <dbReference type="ARBA" id="ARBA00022679"/>
    </source>
</evidence>
<dbReference type="GO" id="GO:0042802">
    <property type="term" value="F:identical protein binding"/>
    <property type="evidence" value="ECO:0007669"/>
    <property type="project" value="UniProtKB-ARBA"/>
</dbReference>
<evidence type="ECO:0000256" key="1">
    <source>
        <dbReference type="ARBA" id="ARBA00003726"/>
    </source>
</evidence>
<dbReference type="EMBL" id="FN543093">
    <property type="protein sequence ID" value="CBA32990.1"/>
    <property type="molecule type" value="Genomic_DNA"/>
</dbReference>
<evidence type="ECO:0000256" key="3">
    <source>
        <dbReference type="ARBA" id="ARBA00007985"/>
    </source>
</evidence>
<dbReference type="HOGENOM" id="CLU_030903_0_1_6"/>
<dbReference type="InterPro" id="IPR006219">
    <property type="entry name" value="DAHP_synth_1"/>
</dbReference>
<evidence type="ECO:0000256" key="4">
    <source>
        <dbReference type="ARBA" id="ARBA00022605"/>
    </source>
</evidence>
<keyword evidence="11" id="KW-1185">Reference proteome</keyword>
<dbReference type="PATRIC" id="fig|693216.3.peg.3020"/>
<dbReference type="GO" id="GO:0016829">
    <property type="term" value="F:lyase activity"/>
    <property type="evidence" value="ECO:0007669"/>
    <property type="project" value="UniProtKB-KW"/>
</dbReference>
<name>C9XYA8_CROTZ</name>
<comment type="similarity">
    <text evidence="3 8">Belongs to the class-I DAHP synthase family.</text>
</comment>
<dbReference type="AlphaFoldDB" id="C9XYA8"/>
<dbReference type="InterPro" id="IPR006218">
    <property type="entry name" value="DAHP1/KDSA"/>
</dbReference>
<dbReference type="PANTHER" id="PTHR21225">
    <property type="entry name" value="PHOSPHO-2-DEHYDRO-3-DEOXYHEPTONATE ALDOLASE DAHP SYNTHETASE"/>
    <property type="match status" value="1"/>
</dbReference>
<reference evidence="10 11" key="1">
    <citation type="journal article" date="2010" name="J. Bacteriol.">
        <title>Complete Genome Sequence of Cronobacter turicensis LMG 23827, a foodborne pathogen causing deaths in neonates.</title>
        <authorList>
            <person name="Stephan R."/>
            <person name="Lehner A."/>
            <person name="Tischler P."/>
            <person name="Rattei T."/>
        </authorList>
    </citation>
    <scope>NUCLEOTIDE SEQUENCE [LARGE SCALE GENOMIC DNA]</scope>
    <source>
        <strain evidence="11">DSM 18703 / CCUG 55852 / LMG 23827 / z3032</strain>
    </source>
</reference>
<dbReference type="Proteomes" id="UP000002069">
    <property type="component" value="Chromosome"/>
</dbReference>
<evidence type="ECO:0000256" key="2">
    <source>
        <dbReference type="ARBA" id="ARBA00004688"/>
    </source>
</evidence>
<gene>
    <name evidence="10" type="primary">aroF</name>
    <name evidence="10" type="ordered locus">Ctu_31900</name>
</gene>
<dbReference type="FunFam" id="3.20.20.70:FF:000005">
    <property type="entry name" value="Phospho-2-dehydro-3-deoxyheptonate aldolase"/>
    <property type="match status" value="1"/>
</dbReference>
<evidence type="ECO:0000313" key="11">
    <source>
        <dbReference type="Proteomes" id="UP000002069"/>
    </source>
</evidence>
<dbReference type="NCBIfam" id="NF009395">
    <property type="entry name" value="PRK12755.1"/>
    <property type="match status" value="1"/>
</dbReference>
<evidence type="ECO:0000313" key="10">
    <source>
        <dbReference type="EMBL" id="CBA32990.1"/>
    </source>
</evidence>
<protein>
    <recommendedName>
        <fullName evidence="8">Phospho-2-dehydro-3-deoxyheptonate aldolase</fullName>
        <ecNumber evidence="8">2.5.1.54</ecNumber>
    </recommendedName>
</protein>
<keyword evidence="5 8" id="KW-0808">Transferase</keyword>
<dbReference type="EC" id="2.5.1.54" evidence="8"/>
<dbReference type="GO" id="GO:0009073">
    <property type="term" value="P:aromatic amino acid family biosynthetic process"/>
    <property type="evidence" value="ECO:0007669"/>
    <property type="project" value="UniProtKB-KW"/>
</dbReference>
<comment type="catalytic activity">
    <reaction evidence="7 8">
        <text>D-erythrose 4-phosphate + phosphoenolpyruvate + H2O = 7-phospho-2-dehydro-3-deoxy-D-arabino-heptonate + phosphate</text>
        <dbReference type="Rhea" id="RHEA:14717"/>
        <dbReference type="ChEBI" id="CHEBI:15377"/>
        <dbReference type="ChEBI" id="CHEBI:16897"/>
        <dbReference type="ChEBI" id="CHEBI:43474"/>
        <dbReference type="ChEBI" id="CHEBI:58394"/>
        <dbReference type="ChEBI" id="CHEBI:58702"/>
        <dbReference type="EC" id="2.5.1.54"/>
    </reaction>
</comment>
<dbReference type="GO" id="GO:0009423">
    <property type="term" value="P:chorismate biosynthetic process"/>
    <property type="evidence" value="ECO:0007669"/>
    <property type="project" value="UniProtKB-UniPathway"/>
</dbReference>
<evidence type="ECO:0000256" key="8">
    <source>
        <dbReference type="PIRNR" id="PIRNR001361"/>
    </source>
</evidence>
<dbReference type="GO" id="GO:0005737">
    <property type="term" value="C:cytoplasm"/>
    <property type="evidence" value="ECO:0007669"/>
    <property type="project" value="TreeGrafter"/>
</dbReference>
<dbReference type="GO" id="GO:0003849">
    <property type="term" value="F:3-deoxy-7-phosphoheptulonate synthase activity"/>
    <property type="evidence" value="ECO:0007669"/>
    <property type="project" value="UniProtKB-EC"/>
</dbReference>
<keyword evidence="4 8" id="KW-0028">Amino-acid biosynthesis</keyword>
<dbReference type="PIRSF" id="PIRSF001361">
    <property type="entry name" value="DAHP_synthase"/>
    <property type="match status" value="1"/>
</dbReference>
<dbReference type="SUPFAM" id="SSF51569">
    <property type="entry name" value="Aldolase"/>
    <property type="match status" value="1"/>
</dbReference>
<keyword evidence="10" id="KW-0456">Lyase</keyword>
<accession>C9XYA8</accession>
<dbReference type="GO" id="GO:0008652">
    <property type="term" value="P:amino acid biosynthetic process"/>
    <property type="evidence" value="ECO:0007669"/>
    <property type="project" value="UniProtKB-KW"/>
</dbReference>
<comment type="pathway">
    <text evidence="2 8">Metabolic intermediate biosynthesis; chorismate biosynthesis; chorismate from D-erythrose 4-phosphate and phosphoenolpyruvate: step 1/7.</text>
</comment>
<keyword evidence="6 8" id="KW-0057">Aromatic amino acid biosynthesis</keyword>
<evidence type="ECO:0000256" key="7">
    <source>
        <dbReference type="ARBA" id="ARBA00047508"/>
    </source>
</evidence>
<evidence type="ECO:0000259" key="9">
    <source>
        <dbReference type="Pfam" id="PF00793"/>
    </source>
</evidence>
<dbReference type="UniPathway" id="UPA00053">
    <property type="reaction ID" value="UER00084"/>
</dbReference>
<dbReference type="Gene3D" id="3.20.20.70">
    <property type="entry name" value="Aldolase class I"/>
    <property type="match status" value="1"/>
</dbReference>
<feature type="domain" description="DAHP synthetase I/KDSA" evidence="9">
    <location>
        <begin position="61"/>
        <end position="361"/>
    </location>
</feature>
<reference evidence="11" key="2">
    <citation type="journal article" date="2011" name="J. Bacteriol.">
        <title>Complete genome sequence of Cronobacter turicensis LMG 23827, a food-borne pathogen causing deaths in neonates.</title>
        <authorList>
            <person name="Stephan R."/>
            <person name="Lehner A."/>
            <person name="Tischler P."/>
            <person name="Rattei T."/>
        </authorList>
    </citation>
    <scope>NUCLEOTIDE SEQUENCE [LARGE SCALE GENOMIC DNA]</scope>
    <source>
        <strain evidence="11">DSM 18703 / CCUG 55852 / LMG 23827 / z3032</strain>
    </source>
</reference>
<comment type="function">
    <text evidence="1 8">Stereospecific condensation of phosphoenolpyruvate (PEP) and D-erythrose-4-phosphate (E4P) giving rise to 3-deoxy-D-arabino-heptulosonate-7-phosphate (DAHP).</text>
</comment>
<organism evidence="10 11">
    <name type="scientific">Cronobacter turicensis (strain DSM 18703 / CCUG 55852 / LMG 23827 / z3032)</name>
    <dbReference type="NCBI Taxonomy" id="693216"/>
    <lineage>
        <taxon>Bacteria</taxon>
        <taxon>Pseudomonadati</taxon>
        <taxon>Pseudomonadota</taxon>
        <taxon>Gammaproteobacteria</taxon>
        <taxon>Enterobacterales</taxon>
        <taxon>Enterobacteriaceae</taxon>
        <taxon>Cronobacter</taxon>
    </lineage>
</organism>
<dbReference type="KEGG" id="ctu:CTU_31900"/>
<dbReference type="NCBIfam" id="TIGR00034">
    <property type="entry name" value="aroFGH"/>
    <property type="match status" value="1"/>
</dbReference>
<dbReference type="Pfam" id="PF00793">
    <property type="entry name" value="DAHP_synth_1"/>
    <property type="match status" value="1"/>
</dbReference>
<dbReference type="InterPro" id="IPR013785">
    <property type="entry name" value="Aldolase_TIM"/>
</dbReference>